<evidence type="ECO:0000313" key="2">
    <source>
        <dbReference type="Proteomes" id="UP000694865"/>
    </source>
</evidence>
<dbReference type="RefSeq" id="XP_002741770.1">
    <property type="nucleotide sequence ID" value="XM_002741724.1"/>
</dbReference>
<accession>A0ABM0H100</accession>
<dbReference type="InterPro" id="IPR053317">
    <property type="entry name" value="Tubulin_polyglutamylase"/>
</dbReference>
<organism evidence="2 3">
    <name type="scientific">Saccoglossus kowalevskii</name>
    <name type="common">Acorn worm</name>
    <dbReference type="NCBI Taxonomy" id="10224"/>
    <lineage>
        <taxon>Eukaryota</taxon>
        <taxon>Metazoa</taxon>
        <taxon>Hemichordata</taxon>
        <taxon>Enteropneusta</taxon>
        <taxon>Harrimaniidae</taxon>
        <taxon>Saccoglossus</taxon>
    </lineage>
</organism>
<dbReference type="InterPro" id="IPR004344">
    <property type="entry name" value="TTL/TTLL_fam"/>
</dbReference>
<dbReference type="Gene3D" id="3.30.470.20">
    <property type="entry name" value="ATP-grasp fold, B domain"/>
    <property type="match status" value="1"/>
</dbReference>
<keyword evidence="1" id="KW-0812">Transmembrane</keyword>
<keyword evidence="2" id="KW-1185">Reference proteome</keyword>
<gene>
    <name evidence="3" type="primary">LOC100374296</name>
</gene>
<sequence length="304" mass="35577">MWHAGKSKGVEYKSLSVRKYSHTTSMHHPRKSDRWRVKGPLLSSNRVFLITLVVLVVGLSLTALNVYELRNMQNNHMISYHGYLPNAEAQNARLATNRPILWLYAKRPESGYLNHVIAVFERLGFLRGGPESEWDVIWAHDYPFVELSKHLMNMLPHQRINHIPGIGFITNKVYLATSNLKYIPKAFEMPEQKELFLKQVEEKPDTLWVQKSSNHRGIQVKKLKDLDLDNEKTFMQEYIHNPFLIDGRKFDIGVYTVISSIDPLRIYIYGQETLIRFCSKDYYPIDFDDVDKYVVGNDYTPTWQ</sequence>
<protein>
    <submittedName>
        <fullName evidence="3">Tubulin polyglutamylase TTLL7-like</fullName>
    </submittedName>
</protein>
<dbReference type="PANTHER" id="PTHR47113">
    <property type="entry name" value="LD09343P"/>
    <property type="match status" value="1"/>
</dbReference>
<proteinExistence type="predicted"/>
<dbReference type="PROSITE" id="PS51221">
    <property type="entry name" value="TTL"/>
    <property type="match status" value="1"/>
</dbReference>
<dbReference type="Pfam" id="PF03133">
    <property type="entry name" value="TTL"/>
    <property type="match status" value="1"/>
</dbReference>
<keyword evidence="1" id="KW-1133">Transmembrane helix</keyword>
<feature type="transmembrane region" description="Helical" evidence="1">
    <location>
        <begin position="47"/>
        <end position="67"/>
    </location>
</feature>
<dbReference type="PANTHER" id="PTHR47113:SF1">
    <property type="entry name" value="LD09343P"/>
    <property type="match status" value="1"/>
</dbReference>
<dbReference type="Proteomes" id="UP000694865">
    <property type="component" value="Unplaced"/>
</dbReference>
<evidence type="ECO:0000256" key="1">
    <source>
        <dbReference type="SAM" id="Phobius"/>
    </source>
</evidence>
<keyword evidence="1" id="KW-0472">Membrane</keyword>
<reference evidence="3" key="1">
    <citation type="submission" date="2025-08" db="UniProtKB">
        <authorList>
            <consortium name="RefSeq"/>
        </authorList>
    </citation>
    <scope>IDENTIFICATION</scope>
    <source>
        <tissue evidence="3">Testes</tissue>
    </source>
</reference>
<evidence type="ECO:0000313" key="3">
    <source>
        <dbReference type="RefSeq" id="XP_002741770.1"/>
    </source>
</evidence>
<dbReference type="GeneID" id="100374296"/>
<feature type="non-terminal residue" evidence="3">
    <location>
        <position position="304"/>
    </location>
</feature>
<name>A0ABM0H100_SACKO</name>